<dbReference type="Pfam" id="PF01903">
    <property type="entry name" value="CbiX"/>
    <property type="match status" value="2"/>
</dbReference>
<protein>
    <recommendedName>
        <fullName evidence="5">Cobalamin biosynthesis protein CbiX</fullName>
    </recommendedName>
</protein>
<keyword evidence="2" id="KW-0456">Lyase</keyword>
<dbReference type="SUPFAM" id="SSF53800">
    <property type="entry name" value="Chelatase"/>
    <property type="match status" value="1"/>
</dbReference>
<dbReference type="Proteomes" id="UP000605427">
    <property type="component" value="Unassembled WGS sequence"/>
</dbReference>
<evidence type="ECO:0000313" key="3">
    <source>
        <dbReference type="EMBL" id="GGH78115.1"/>
    </source>
</evidence>
<dbReference type="InterPro" id="IPR002762">
    <property type="entry name" value="CbiX-like"/>
</dbReference>
<accession>A0ABQ1ZV86</accession>
<comment type="caution">
    <text evidence="3">The sequence shown here is derived from an EMBL/GenBank/DDBJ whole genome shotgun (WGS) entry which is preliminary data.</text>
</comment>
<dbReference type="PANTHER" id="PTHR33542">
    <property type="entry name" value="SIROHYDROCHLORIN FERROCHELATASE, CHLOROPLASTIC"/>
    <property type="match status" value="1"/>
</dbReference>
<dbReference type="InterPro" id="IPR050963">
    <property type="entry name" value="Sirohydro_Cobaltochel/CbiX"/>
</dbReference>
<reference evidence="4" key="1">
    <citation type="journal article" date="2019" name="Int. J. Syst. Evol. Microbiol.">
        <title>The Global Catalogue of Microorganisms (GCM) 10K type strain sequencing project: providing services to taxonomists for standard genome sequencing and annotation.</title>
        <authorList>
            <consortium name="The Broad Institute Genomics Platform"/>
            <consortium name="The Broad Institute Genome Sequencing Center for Infectious Disease"/>
            <person name="Wu L."/>
            <person name="Ma J."/>
        </authorList>
    </citation>
    <scope>NUCLEOTIDE SEQUENCE [LARGE SCALE GENOMIC DNA]</scope>
    <source>
        <strain evidence="4">CCM 8702</strain>
    </source>
</reference>
<dbReference type="Gene3D" id="3.40.50.1400">
    <property type="match status" value="2"/>
</dbReference>
<evidence type="ECO:0000256" key="2">
    <source>
        <dbReference type="ARBA" id="ARBA00023239"/>
    </source>
</evidence>
<gene>
    <name evidence="3" type="ORF">GCM10007362_22910</name>
</gene>
<organism evidence="3 4">
    <name type="scientific">Saccharibacillus endophyticus</name>
    <dbReference type="NCBI Taxonomy" id="2060666"/>
    <lineage>
        <taxon>Bacteria</taxon>
        <taxon>Bacillati</taxon>
        <taxon>Bacillota</taxon>
        <taxon>Bacilli</taxon>
        <taxon>Bacillales</taxon>
        <taxon>Paenibacillaceae</taxon>
        <taxon>Saccharibacillus</taxon>
    </lineage>
</organism>
<evidence type="ECO:0000256" key="1">
    <source>
        <dbReference type="ARBA" id="ARBA00022723"/>
    </source>
</evidence>
<dbReference type="EMBL" id="BMDD01000002">
    <property type="protein sequence ID" value="GGH78115.1"/>
    <property type="molecule type" value="Genomic_DNA"/>
</dbReference>
<evidence type="ECO:0008006" key="5">
    <source>
        <dbReference type="Google" id="ProtNLM"/>
    </source>
</evidence>
<sequence length="260" mass="28543">MKKAGALIISHGSPQPEWVQAVEEAAGEVRIKEHMPVAVSFLGNVEDASIQHGIDALEAEGVTDILAVMLFVSEGSTHIDEIEYALGIKDAPDKETDLEPFRIAARMHVGRPMGDDPDVARMVWDKVSPASVDPEHEVILLVGHGSIHDGFRQRWESGAAALAKRVGETSGLVCDYALLNPDNVRVKAQDWLEKGRRVLIAPLFLSTGYFLQTVIPRKLEGLTYGYTGEALLPHPLLPVWIERQVEELSASVEAKRETDN</sequence>
<keyword evidence="1" id="KW-0479">Metal-binding</keyword>
<dbReference type="PANTHER" id="PTHR33542:SF3">
    <property type="entry name" value="SIROHYDROCHLORIN FERROCHELATASE, CHLOROPLASTIC"/>
    <property type="match status" value="1"/>
</dbReference>
<evidence type="ECO:0000313" key="4">
    <source>
        <dbReference type="Proteomes" id="UP000605427"/>
    </source>
</evidence>
<dbReference type="RefSeq" id="WP_172247365.1">
    <property type="nucleotide sequence ID" value="NZ_BMDD01000002.1"/>
</dbReference>
<keyword evidence="4" id="KW-1185">Reference proteome</keyword>
<proteinExistence type="predicted"/>
<name>A0ABQ1ZV86_9BACL</name>